<dbReference type="Proteomes" id="UP000730618">
    <property type="component" value="Unassembled WGS sequence"/>
</dbReference>
<gene>
    <name evidence="1" type="ORF">PAECIP111802_05514</name>
</gene>
<keyword evidence="2" id="KW-1185">Reference proteome</keyword>
<comment type="caution">
    <text evidence="1">The sequence shown here is derived from an EMBL/GenBank/DDBJ whole genome shotgun (WGS) entry which is preliminary data.</text>
</comment>
<sequence>MQQFEAVLHRPEGTGTWTYFNIRSCKHRTIKRLILLQATAKE</sequence>
<proteinExistence type="predicted"/>
<accession>A0ABN7TS24</accession>
<dbReference type="EMBL" id="CAJVCE010000020">
    <property type="protein sequence ID" value="CAG7653542.1"/>
    <property type="molecule type" value="Genomic_DNA"/>
</dbReference>
<protein>
    <submittedName>
        <fullName evidence="1">Uncharacterized protein</fullName>
    </submittedName>
</protein>
<evidence type="ECO:0000313" key="1">
    <source>
        <dbReference type="EMBL" id="CAG7653542.1"/>
    </source>
</evidence>
<evidence type="ECO:0000313" key="2">
    <source>
        <dbReference type="Proteomes" id="UP000730618"/>
    </source>
</evidence>
<name>A0ABN7TS24_9BACL</name>
<reference evidence="1 2" key="1">
    <citation type="submission" date="2021-06" db="EMBL/GenBank/DDBJ databases">
        <authorList>
            <person name="Criscuolo A."/>
        </authorList>
    </citation>
    <scope>NUCLEOTIDE SEQUENCE [LARGE SCALE GENOMIC DNA]</scope>
    <source>
        <strain evidence="2">CIP 111802</strain>
    </source>
</reference>
<organism evidence="1 2">
    <name type="scientific">Paenibacillus allorhizosphaerae</name>
    <dbReference type="NCBI Taxonomy" id="2849866"/>
    <lineage>
        <taxon>Bacteria</taxon>
        <taxon>Bacillati</taxon>
        <taxon>Bacillota</taxon>
        <taxon>Bacilli</taxon>
        <taxon>Bacillales</taxon>
        <taxon>Paenibacillaceae</taxon>
        <taxon>Paenibacillus</taxon>
    </lineage>
</organism>
<dbReference type="RefSeq" id="WP_268966851.1">
    <property type="nucleotide sequence ID" value="NZ_CAJVCE010000020.1"/>
</dbReference>